<evidence type="ECO:0000313" key="1">
    <source>
        <dbReference type="EMBL" id="PIO71145.1"/>
    </source>
</evidence>
<dbReference type="Proteomes" id="UP000230423">
    <property type="component" value="Unassembled WGS sequence"/>
</dbReference>
<dbReference type="EMBL" id="KZ346040">
    <property type="protein sequence ID" value="PIO71145.1"/>
    <property type="molecule type" value="Genomic_DNA"/>
</dbReference>
<sequence length="255" mass="28897">MELFAYEKISLEKERLIAGIACHNDSATLKKLAQNTFILQTVASICMKGAQNESHLEQAKSLAEKIGAKDVDSTYARINFRINWKKKHLKPLVEYIRKCNYPATGTETLQNAVPIKNFHTSGADFVRPAWCITHCKDRKSIKAAMDFQTADGSPSLTVKSYAMPNEKRVIEAYTKEGQKADDDFNYCIDPDVSDIADQVFMQYHGVEDIAEALNYKINKTGWAYLVYELGPPPSIISTYNLHKDANFCMKEYFVQ</sequence>
<reference evidence="1 2" key="1">
    <citation type="submission" date="2015-09" db="EMBL/GenBank/DDBJ databases">
        <title>Draft genome of the parasitic nematode Teladorsagia circumcincta isolate WARC Sus (inbred).</title>
        <authorList>
            <person name="Mitreva M."/>
        </authorList>
    </citation>
    <scope>NUCLEOTIDE SEQUENCE [LARGE SCALE GENOMIC DNA]</scope>
    <source>
        <strain evidence="1 2">S</strain>
    </source>
</reference>
<dbReference type="Pfam" id="PF17303">
    <property type="entry name" value="DUF5352"/>
    <property type="match status" value="1"/>
</dbReference>
<accession>A0A2G9ULN3</accession>
<dbReference type="AlphaFoldDB" id="A0A2G9ULN3"/>
<evidence type="ECO:0000313" key="2">
    <source>
        <dbReference type="Proteomes" id="UP000230423"/>
    </source>
</evidence>
<dbReference type="InterPro" id="IPR035274">
    <property type="entry name" value="DUF5352"/>
</dbReference>
<protein>
    <submittedName>
        <fullName evidence="1">Uncharacterized protein</fullName>
    </submittedName>
</protein>
<dbReference type="OrthoDB" id="5823537at2759"/>
<name>A0A2G9ULN3_TELCI</name>
<organism evidence="1 2">
    <name type="scientific">Teladorsagia circumcincta</name>
    <name type="common">Brown stomach worm</name>
    <name type="synonym">Ostertagia circumcincta</name>
    <dbReference type="NCBI Taxonomy" id="45464"/>
    <lineage>
        <taxon>Eukaryota</taxon>
        <taxon>Metazoa</taxon>
        <taxon>Ecdysozoa</taxon>
        <taxon>Nematoda</taxon>
        <taxon>Chromadorea</taxon>
        <taxon>Rhabditida</taxon>
        <taxon>Rhabditina</taxon>
        <taxon>Rhabditomorpha</taxon>
        <taxon>Strongyloidea</taxon>
        <taxon>Trichostrongylidae</taxon>
        <taxon>Teladorsagia</taxon>
    </lineage>
</organism>
<keyword evidence="2" id="KW-1185">Reference proteome</keyword>
<gene>
    <name evidence="1" type="ORF">TELCIR_06964</name>
</gene>
<proteinExistence type="predicted"/>
<feature type="non-terminal residue" evidence="1">
    <location>
        <position position="255"/>
    </location>
</feature>